<dbReference type="Gene3D" id="3.80.10.10">
    <property type="entry name" value="Ribonuclease Inhibitor"/>
    <property type="match status" value="1"/>
</dbReference>
<feature type="domain" description="Disease resistance protein RPS4B/Roq1-like leucine-rich repeats" evidence="2">
    <location>
        <begin position="17"/>
        <end position="113"/>
    </location>
</feature>
<dbReference type="InterPro" id="IPR032675">
    <property type="entry name" value="LRR_dom_sf"/>
</dbReference>
<proteinExistence type="predicted"/>
<protein>
    <recommendedName>
        <fullName evidence="2">Disease resistance protein RPS4B/Roq1-like leucine-rich repeats domain-containing protein</fullName>
    </recommendedName>
</protein>
<reference evidence="3 4" key="1">
    <citation type="journal article" date="2019" name="G3 (Bethesda)">
        <title>Sequencing of a Wild Apple (Malus baccata) Genome Unravels the Differences Between Cultivated and Wild Apple Species Regarding Disease Resistance and Cold Tolerance.</title>
        <authorList>
            <person name="Chen X."/>
        </authorList>
    </citation>
    <scope>NUCLEOTIDE SEQUENCE [LARGE SCALE GENOMIC DNA]</scope>
    <source>
        <strain evidence="4">cv. Shandingzi</strain>
        <tissue evidence="3">Leaves</tissue>
    </source>
</reference>
<keyword evidence="4" id="KW-1185">Reference proteome</keyword>
<evidence type="ECO:0000313" key="3">
    <source>
        <dbReference type="EMBL" id="TQD94779.1"/>
    </source>
</evidence>
<sequence length="117" mass="13153">MESLCHLDIEKSGIRELPSIVYFTSLRTLKASGCELQNIQLLPFGKKVKFDEVSSCSTNLQLYLELEGCNLSESDFLAPLDCWSALTQLNLSRNNFVSLPDCISKAVNLKTLYLRDC</sequence>
<comment type="caution">
    <text evidence="3">The sequence shown here is derived from an EMBL/GenBank/DDBJ whole genome shotgun (WGS) entry which is preliminary data.</text>
</comment>
<accession>A0A540M8I1</accession>
<dbReference type="InterPro" id="IPR058546">
    <property type="entry name" value="RPS4B/Roq1-like_LRR"/>
</dbReference>
<dbReference type="Pfam" id="PF23286">
    <property type="entry name" value="LRR_13"/>
    <property type="match status" value="1"/>
</dbReference>
<organism evidence="3 4">
    <name type="scientific">Malus baccata</name>
    <name type="common">Siberian crab apple</name>
    <name type="synonym">Pyrus baccata</name>
    <dbReference type="NCBI Taxonomy" id="106549"/>
    <lineage>
        <taxon>Eukaryota</taxon>
        <taxon>Viridiplantae</taxon>
        <taxon>Streptophyta</taxon>
        <taxon>Embryophyta</taxon>
        <taxon>Tracheophyta</taxon>
        <taxon>Spermatophyta</taxon>
        <taxon>Magnoliopsida</taxon>
        <taxon>eudicotyledons</taxon>
        <taxon>Gunneridae</taxon>
        <taxon>Pentapetalae</taxon>
        <taxon>rosids</taxon>
        <taxon>fabids</taxon>
        <taxon>Rosales</taxon>
        <taxon>Rosaceae</taxon>
        <taxon>Amygdaloideae</taxon>
        <taxon>Maleae</taxon>
        <taxon>Malus</taxon>
    </lineage>
</organism>
<name>A0A540M8I1_MALBA</name>
<dbReference type="Proteomes" id="UP000315295">
    <property type="component" value="Unassembled WGS sequence"/>
</dbReference>
<evidence type="ECO:0000313" key="4">
    <source>
        <dbReference type="Proteomes" id="UP000315295"/>
    </source>
</evidence>
<dbReference type="SUPFAM" id="SSF52058">
    <property type="entry name" value="L domain-like"/>
    <property type="match status" value="1"/>
</dbReference>
<dbReference type="EMBL" id="VIEB01000337">
    <property type="protein sequence ID" value="TQD94779.1"/>
    <property type="molecule type" value="Genomic_DNA"/>
</dbReference>
<evidence type="ECO:0000259" key="2">
    <source>
        <dbReference type="Pfam" id="PF23286"/>
    </source>
</evidence>
<dbReference type="AlphaFoldDB" id="A0A540M8I1"/>
<keyword evidence="1" id="KW-0611">Plant defense</keyword>
<evidence type="ECO:0000256" key="1">
    <source>
        <dbReference type="ARBA" id="ARBA00022821"/>
    </source>
</evidence>
<gene>
    <name evidence="3" type="ORF">C1H46_019633</name>
</gene>